<evidence type="ECO:0000313" key="2">
    <source>
        <dbReference type="EMBL" id="MCU6699165.1"/>
    </source>
</evidence>
<gene>
    <name evidence="2" type="ORF">OCV65_02785</name>
</gene>
<dbReference type="Proteomes" id="UP001207605">
    <property type="component" value="Unassembled WGS sequence"/>
</dbReference>
<keyword evidence="3" id="KW-1185">Reference proteome</keyword>
<comment type="caution">
    <text evidence="2">The sequence shown here is derived from an EMBL/GenBank/DDBJ whole genome shotgun (WGS) entry which is preliminary data.</text>
</comment>
<sequence length="235" mass="25809">MDIDKLLADSSEETVATKETVSSEENVGTKAVATTGKKETKPKKKGKPRGGNSPVIGTNGFNLDVGDNAKFLSVNMALFNMPNIDMESESEVQQRLSDYFALYANADMKPTVAGMAMALNGMSRQTLWAITHDAPLGGRGNYSTLPPSVTDTIKKAYFLLENLWESYMNSGKVNPVAGIFLGKNNYGYQDKTEYVLTPNQQNDNDYSADEIRERYIASDQQKRLSASNSDEDTSD</sequence>
<organism evidence="2 3">
    <name type="scientific">Dorea ammoniilytica</name>
    <dbReference type="NCBI Taxonomy" id="2981788"/>
    <lineage>
        <taxon>Bacteria</taxon>
        <taxon>Bacillati</taxon>
        <taxon>Bacillota</taxon>
        <taxon>Clostridia</taxon>
        <taxon>Lachnospirales</taxon>
        <taxon>Lachnospiraceae</taxon>
        <taxon>Dorea</taxon>
    </lineage>
</organism>
<proteinExistence type="predicted"/>
<dbReference type="RefSeq" id="WP_055304162.1">
    <property type="nucleotide sequence ID" value="NZ_JAOQJV010000002.1"/>
</dbReference>
<feature type="region of interest" description="Disordered" evidence="1">
    <location>
        <begin position="1"/>
        <end position="55"/>
    </location>
</feature>
<dbReference type="EMBL" id="JAOQJV010000002">
    <property type="protein sequence ID" value="MCU6699165.1"/>
    <property type="molecule type" value="Genomic_DNA"/>
</dbReference>
<reference evidence="2 3" key="1">
    <citation type="journal article" date="2021" name="ISME Commun">
        <title>Automated analysis of genomic sequences facilitates high-throughput and comprehensive description of bacteria.</title>
        <authorList>
            <person name="Hitch T.C.A."/>
        </authorList>
    </citation>
    <scope>NUCLEOTIDE SEQUENCE [LARGE SCALE GENOMIC DNA]</scope>
    <source>
        <strain evidence="2 3">Sanger_02</strain>
    </source>
</reference>
<accession>A0ABT2S3J4</accession>
<evidence type="ECO:0000256" key="1">
    <source>
        <dbReference type="SAM" id="MobiDB-lite"/>
    </source>
</evidence>
<protein>
    <submittedName>
        <fullName evidence="2">Uncharacterized protein</fullName>
    </submittedName>
</protein>
<evidence type="ECO:0000313" key="3">
    <source>
        <dbReference type="Proteomes" id="UP001207605"/>
    </source>
</evidence>
<feature type="compositionally biased region" description="Polar residues" evidence="1">
    <location>
        <begin position="13"/>
        <end position="26"/>
    </location>
</feature>
<name>A0ABT2S3J4_9FIRM</name>